<keyword evidence="7" id="KW-0503">Monooxygenase</keyword>
<name>A0ABV7DAL9_9PROT</name>
<comment type="caution">
    <text evidence="9">The sequence shown here is derived from an EMBL/GenBank/DDBJ whole genome shotgun (WGS) entry which is preliminary data.</text>
</comment>
<keyword evidence="5" id="KW-0274">FAD</keyword>
<comment type="cofactor">
    <cofactor evidence="1">
        <name>FAD</name>
        <dbReference type="ChEBI" id="CHEBI:57692"/>
    </cofactor>
</comment>
<keyword evidence="10" id="KW-1185">Reference proteome</keyword>
<reference evidence="10" key="1">
    <citation type="journal article" date="2019" name="Int. J. Syst. Evol. Microbiol.">
        <title>The Global Catalogue of Microorganisms (GCM) 10K type strain sequencing project: providing services to taxonomists for standard genome sequencing and annotation.</title>
        <authorList>
            <consortium name="The Broad Institute Genomics Platform"/>
            <consortium name="The Broad Institute Genome Sequencing Center for Infectious Disease"/>
            <person name="Wu L."/>
            <person name="Ma J."/>
        </authorList>
    </citation>
    <scope>NUCLEOTIDE SEQUENCE [LARGE SCALE GENOMIC DNA]</scope>
    <source>
        <strain evidence="10">KCTC 62164</strain>
    </source>
</reference>
<keyword evidence="4" id="KW-0285">Flavoprotein</keyword>
<keyword evidence="6" id="KW-0560">Oxidoreductase</keyword>
<sequence length="408" mass="44026">MVAKAFETDITLIGGGMAGMTAAIGLADHGFTVTLVDQAPKGDLTAVSYDGRSSALAYASCQLLDAIGVWPHMAPYAQPILEIRVSDGPSLMHLHFDHETLGDGPLGHMVENRHTRLALFARMAELRNIQFLAPEHVSLIERSKTGAKVTLNSGKTIQSKLVIGADGKNSIVRAHACIPVSTIPYAQHGIVCSIEHEFSHCGIAHERFLPSGPFAILPLTGNRSSLVWTEKSHLVETIMGLPDRAFTAEIARRTGDFLGDIKVIGGRWAYPLSLQYAARYTDDCLALIGDAAHSIHPISGQGLNLGIKDIAALIEVLAEARRVGLDIGNSSVLERYGQWRTTDNASVYAITDIFNRLFSNDITPVKIARDLGMAGINKITPLKNFFMAHARGTVGELPKLLRGEKVGP</sequence>
<evidence type="ECO:0000256" key="4">
    <source>
        <dbReference type="ARBA" id="ARBA00022630"/>
    </source>
</evidence>
<accession>A0ABV7DAL9</accession>
<evidence type="ECO:0000256" key="2">
    <source>
        <dbReference type="ARBA" id="ARBA00004749"/>
    </source>
</evidence>
<dbReference type="RefSeq" id="WP_194214523.1">
    <property type="nucleotide sequence ID" value="NZ_CP061205.1"/>
</dbReference>
<dbReference type="NCBIfam" id="TIGR01988">
    <property type="entry name" value="Ubi-OHases"/>
    <property type="match status" value="1"/>
</dbReference>
<evidence type="ECO:0000313" key="9">
    <source>
        <dbReference type="EMBL" id="MFC3053655.1"/>
    </source>
</evidence>
<evidence type="ECO:0000256" key="6">
    <source>
        <dbReference type="ARBA" id="ARBA00023002"/>
    </source>
</evidence>
<dbReference type="Proteomes" id="UP001595444">
    <property type="component" value="Unassembled WGS sequence"/>
</dbReference>
<dbReference type="InterPro" id="IPR051205">
    <property type="entry name" value="UbiH/COQ6_monooxygenase"/>
</dbReference>
<dbReference type="PANTHER" id="PTHR43876:SF7">
    <property type="entry name" value="UBIQUINONE BIOSYNTHESIS MONOOXYGENASE COQ6, MITOCHONDRIAL"/>
    <property type="match status" value="1"/>
</dbReference>
<protein>
    <submittedName>
        <fullName evidence="9">UbiH/UbiF/VisC/COQ6 family ubiquinone biosynthesis hydroxylase</fullName>
    </submittedName>
</protein>
<dbReference type="SUPFAM" id="SSF51905">
    <property type="entry name" value="FAD/NAD(P)-binding domain"/>
    <property type="match status" value="1"/>
</dbReference>
<gene>
    <name evidence="9" type="ORF">ACFOKA_17275</name>
</gene>
<dbReference type="PRINTS" id="PR00420">
    <property type="entry name" value="RNGMNOXGNASE"/>
</dbReference>
<dbReference type="EMBL" id="JBHRSL010000028">
    <property type="protein sequence ID" value="MFC3053655.1"/>
    <property type="molecule type" value="Genomic_DNA"/>
</dbReference>
<proteinExistence type="inferred from homology"/>
<organism evidence="9 10">
    <name type="scientific">Kordiimonas pumila</name>
    <dbReference type="NCBI Taxonomy" id="2161677"/>
    <lineage>
        <taxon>Bacteria</taxon>
        <taxon>Pseudomonadati</taxon>
        <taxon>Pseudomonadota</taxon>
        <taxon>Alphaproteobacteria</taxon>
        <taxon>Kordiimonadales</taxon>
        <taxon>Kordiimonadaceae</taxon>
        <taxon>Kordiimonas</taxon>
    </lineage>
</organism>
<dbReference type="InterPro" id="IPR002938">
    <property type="entry name" value="FAD-bd"/>
</dbReference>
<dbReference type="Gene3D" id="3.50.50.60">
    <property type="entry name" value="FAD/NAD(P)-binding domain"/>
    <property type="match status" value="2"/>
</dbReference>
<comment type="similarity">
    <text evidence="3">Belongs to the UbiH/COQ6 family.</text>
</comment>
<evidence type="ECO:0000256" key="3">
    <source>
        <dbReference type="ARBA" id="ARBA00005349"/>
    </source>
</evidence>
<evidence type="ECO:0000256" key="1">
    <source>
        <dbReference type="ARBA" id="ARBA00001974"/>
    </source>
</evidence>
<feature type="domain" description="FAD-binding" evidence="8">
    <location>
        <begin position="7"/>
        <end position="338"/>
    </location>
</feature>
<evidence type="ECO:0000313" key="10">
    <source>
        <dbReference type="Proteomes" id="UP001595444"/>
    </source>
</evidence>
<dbReference type="InterPro" id="IPR036188">
    <property type="entry name" value="FAD/NAD-bd_sf"/>
</dbReference>
<dbReference type="PANTHER" id="PTHR43876">
    <property type="entry name" value="UBIQUINONE BIOSYNTHESIS MONOOXYGENASE COQ6, MITOCHONDRIAL"/>
    <property type="match status" value="1"/>
</dbReference>
<dbReference type="Pfam" id="PF01494">
    <property type="entry name" value="FAD_binding_3"/>
    <property type="match status" value="1"/>
</dbReference>
<evidence type="ECO:0000259" key="8">
    <source>
        <dbReference type="Pfam" id="PF01494"/>
    </source>
</evidence>
<evidence type="ECO:0000256" key="7">
    <source>
        <dbReference type="ARBA" id="ARBA00023033"/>
    </source>
</evidence>
<keyword evidence="9" id="KW-0830">Ubiquinone</keyword>
<comment type="pathway">
    <text evidence="2">Cofactor biosynthesis; ubiquinone biosynthesis.</text>
</comment>
<evidence type="ECO:0000256" key="5">
    <source>
        <dbReference type="ARBA" id="ARBA00022827"/>
    </source>
</evidence>
<dbReference type="InterPro" id="IPR010971">
    <property type="entry name" value="UbiH/COQ6"/>
</dbReference>